<feature type="transmembrane region" description="Helical" evidence="8">
    <location>
        <begin position="430"/>
        <end position="447"/>
    </location>
</feature>
<dbReference type="OrthoDB" id="19932at2759"/>
<evidence type="ECO:0000259" key="11">
    <source>
        <dbReference type="Pfam" id="PF21902"/>
    </source>
</evidence>
<feature type="transmembrane region" description="Helical" evidence="8">
    <location>
        <begin position="222"/>
        <end position="243"/>
    </location>
</feature>
<feature type="transmembrane region" description="Helical" evidence="8">
    <location>
        <begin position="387"/>
        <end position="410"/>
    </location>
</feature>
<evidence type="ECO:0000256" key="6">
    <source>
        <dbReference type="ARBA" id="ARBA00023136"/>
    </source>
</evidence>
<keyword evidence="4 9" id="KW-0732">Signal</keyword>
<evidence type="ECO:0000259" key="10">
    <source>
        <dbReference type="Pfam" id="PF06814"/>
    </source>
</evidence>
<reference evidence="12" key="2">
    <citation type="submission" date="2014-02" db="EMBL/GenBank/DDBJ databases">
        <title>Complete DNA sequence of /Kuraishia capsulata/ illustrates novel genomic features among budding yeasts (/Saccharomycotina/).</title>
        <authorList>
            <person name="Morales L."/>
            <person name="Noel B."/>
            <person name="Porcel B."/>
            <person name="Marcet-Houben M."/>
            <person name="Hullo M-F."/>
            <person name="Sacerdot C."/>
            <person name="Tekaia F."/>
            <person name="Leh-Louis V."/>
            <person name="Despons L."/>
            <person name="Khanna V."/>
            <person name="Aury J-M."/>
            <person name="Barbe V."/>
            <person name="Couloux A."/>
            <person name="Labadie K."/>
            <person name="Pelletier E."/>
            <person name="Souciet J-L."/>
            <person name="Boekhout T."/>
            <person name="Gabaldon T."/>
            <person name="Wincker P."/>
            <person name="Dujon B."/>
        </authorList>
    </citation>
    <scope>NUCLEOTIDE SEQUENCE</scope>
    <source>
        <strain evidence="12">CBS 1993</strain>
    </source>
</reference>
<feature type="transmembrane region" description="Helical" evidence="8">
    <location>
        <begin position="305"/>
        <end position="325"/>
    </location>
</feature>
<reference evidence="12" key="1">
    <citation type="submission" date="2013-12" db="EMBL/GenBank/DDBJ databases">
        <authorList>
            <person name="Genoscope - CEA"/>
        </authorList>
    </citation>
    <scope>NUCLEOTIDE SEQUENCE</scope>
    <source>
        <strain evidence="12">CBS 1993</strain>
    </source>
</reference>
<dbReference type="Proteomes" id="UP000019384">
    <property type="component" value="Unassembled WGS sequence"/>
</dbReference>
<dbReference type="GO" id="GO:0005794">
    <property type="term" value="C:Golgi apparatus"/>
    <property type="evidence" value="ECO:0007669"/>
    <property type="project" value="TreeGrafter"/>
</dbReference>
<feature type="transmembrane region" description="Helical" evidence="8">
    <location>
        <begin position="189"/>
        <end position="210"/>
    </location>
</feature>
<evidence type="ECO:0000256" key="1">
    <source>
        <dbReference type="ARBA" id="ARBA00004141"/>
    </source>
</evidence>
<dbReference type="InterPro" id="IPR053938">
    <property type="entry name" value="PTM1-like_N"/>
</dbReference>
<dbReference type="GeneID" id="34521417"/>
<proteinExistence type="inferred from homology"/>
<dbReference type="Pfam" id="PF21902">
    <property type="entry name" value="PTM1-like_N"/>
    <property type="match status" value="1"/>
</dbReference>
<feature type="compositionally biased region" description="Basic and acidic residues" evidence="7">
    <location>
        <begin position="530"/>
        <end position="543"/>
    </location>
</feature>
<comment type="subcellular location">
    <subcellularLocation>
        <location evidence="1">Membrane</location>
        <topology evidence="1">Multi-pass membrane protein</topology>
    </subcellularLocation>
</comment>
<sequence>MRLQRLLIVVLCTLASSVVAEKVLVTNESPRFCTGMYSKQDWDGDIEPHIEVDLQDFKLGNNNVQSVSIVIFEYNDVDALGVSVSDLSLPKMNYVCSEELVAKGLCDTSELYQFIVNKNVTPKSEILSDALIIYGDNGLHYPISKTGYYCVACSSPLDLGKSQNKFIVQVNFQNSYGNLPAAEIPKLKFYGLLAVLYAVSLSVYLFQMFIHRSELLKLQKCLAGVFVFLTVETIFTWSFYASLNENKMSVLHPSTDGVMLHKVFVSSLSALKVPLALGLLVLIALDFNPIYSEIIQDDREFWGSFFLNGFCCFGFGMVFTLLSFFSVSQPPSGPFGAYNDQDYTVGLWITGIECTFNYMAAYYFAFECLSKTQKVLAENKLHAKLKLYQMFFWFLCVSVLLLISATVLLFILKSANLLTEFRTLRSQFDFLSSCLFFIMFISVAFMFRPSHKLYILSCSDKDIGDEFFEEPYVGVDSGDFELDDLAGEESARLVGSSENPYDGERELDSNNQPHNGGNDEKISPPPSYGELKHVESEFGRRSF</sequence>
<feature type="region of interest" description="Disordered" evidence="7">
    <location>
        <begin position="492"/>
        <end position="543"/>
    </location>
</feature>
<evidence type="ECO:0000313" key="12">
    <source>
        <dbReference type="EMBL" id="CDK28037.1"/>
    </source>
</evidence>
<feature type="transmembrane region" description="Helical" evidence="8">
    <location>
        <begin position="263"/>
        <end position="285"/>
    </location>
</feature>
<dbReference type="HOGENOM" id="CLU_024065_1_0_1"/>
<dbReference type="EMBL" id="HG793129">
    <property type="protein sequence ID" value="CDK28037.1"/>
    <property type="molecule type" value="Genomic_DNA"/>
</dbReference>
<keyword evidence="13" id="KW-1185">Reference proteome</keyword>
<accession>W6MS52</accession>
<keyword evidence="3 8" id="KW-0812">Transmembrane</keyword>
<feature type="transmembrane region" description="Helical" evidence="8">
    <location>
        <begin position="345"/>
        <end position="366"/>
    </location>
</feature>
<dbReference type="GO" id="GO:0016020">
    <property type="term" value="C:membrane"/>
    <property type="evidence" value="ECO:0007669"/>
    <property type="project" value="UniProtKB-SubCell"/>
</dbReference>
<dbReference type="GO" id="GO:0005829">
    <property type="term" value="C:cytosol"/>
    <property type="evidence" value="ECO:0007669"/>
    <property type="project" value="GOC"/>
</dbReference>
<evidence type="ECO:0000256" key="2">
    <source>
        <dbReference type="ARBA" id="ARBA00007883"/>
    </source>
</evidence>
<dbReference type="InterPro" id="IPR009637">
    <property type="entry name" value="GPR107/GPR108-like"/>
</dbReference>
<dbReference type="RefSeq" id="XP_022460029.1">
    <property type="nucleotide sequence ID" value="XM_022600711.1"/>
</dbReference>
<name>W6MS52_9ASCO</name>
<feature type="domain" description="PTM1-like N-terminal" evidence="11">
    <location>
        <begin position="31"/>
        <end position="174"/>
    </location>
</feature>
<keyword evidence="6 8" id="KW-0472">Membrane</keyword>
<dbReference type="Pfam" id="PF06814">
    <property type="entry name" value="GOST_TM"/>
    <property type="match status" value="1"/>
</dbReference>
<feature type="chain" id="PRO_5004878574" evidence="9">
    <location>
        <begin position="21"/>
        <end position="543"/>
    </location>
</feature>
<dbReference type="InterPro" id="IPR053937">
    <property type="entry name" value="GOST_TM"/>
</dbReference>
<feature type="signal peptide" evidence="9">
    <location>
        <begin position="1"/>
        <end position="20"/>
    </location>
</feature>
<evidence type="ECO:0000256" key="7">
    <source>
        <dbReference type="SAM" id="MobiDB-lite"/>
    </source>
</evidence>
<dbReference type="GO" id="GO:0042147">
    <property type="term" value="P:retrograde transport, endosome to Golgi"/>
    <property type="evidence" value="ECO:0007669"/>
    <property type="project" value="TreeGrafter"/>
</dbReference>
<dbReference type="PANTHER" id="PTHR21229:SF1">
    <property type="entry name" value="GH17801P"/>
    <property type="match status" value="1"/>
</dbReference>
<evidence type="ECO:0000256" key="5">
    <source>
        <dbReference type="ARBA" id="ARBA00022989"/>
    </source>
</evidence>
<protein>
    <submittedName>
        <fullName evidence="12">Uncharacterized protein</fullName>
    </submittedName>
</protein>
<comment type="similarity">
    <text evidence="2">Belongs to the LU7TM family.</text>
</comment>
<feature type="domain" description="GOST seven transmembrane" evidence="10">
    <location>
        <begin position="185"/>
        <end position="452"/>
    </location>
</feature>
<keyword evidence="5 8" id="KW-1133">Transmembrane helix</keyword>
<evidence type="ECO:0000256" key="3">
    <source>
        <dbReference type="ARBA" id="ARBA00022692"/>
    </source>
</evidence>
<gene>
    <name evidence="12" type="ORF">KUCA_T00004018001</name>
</gene>
<evidence type="ECO:0000313" key="13">
    <source>
        <dbReference type="Proteomes" id="UP000019384"/>
    </source>
</evidence>
<evidence type="ECO:0000256" key="8">
    <source>
        <dbReference type="SAM" id="Phobius"/>
    </source>
</evidence>
<dbReference type="PANTHER" id="PTHR21229">
    <property type="entry name" value="LUNG SEVEN TRANSMEMBRANE RECEPTOR"/>
    <property type="match status" value="1"/>
</dbReference>
<organism evidence="12 13">
    <name type="scientific">Kuraishia capsulata CBS 1993</name>
    <dbReference type="NCBI Taxonomy" id="1382522"/>
    <lineage>
        <taxon>Eukaryota</taxon>
        <taxon>Fungi</taxon>
        <taxon>Dikarya</taxon>
        <taxon>Ascomycota</taxon>
        <taxon>Saccharomycotina</taxon>
        <taxon>Pichiomycetes</taxon>
        <taxon>Pichiales</taxon>
        <taxon>Pichiaceae</taxon>
        <taxon>Kuraishia</taxon>
    </lineage>
</organism>
<evidence type="ECO:0000256" key="4">
    <source>
        <dbReference type="ARBA" id="ARBA00022729"/>
    </source>
</evidence>
<dbReference type="AlphaFoldDB" id="W6MS52"/>
<evidence type="ECO:0000256" key="9">
    <source>
        <dbReference type="SAM" id="SignalP"/>
    </source>
</evidence>